<dbReference type="AlphaFoldDB" id="A0A3L6G5Z8"/>
<dbReference type="PANTHER" id="PTHR19288">
    <property type="entry name" value="4-NITROPHENYLPHOSPHATASE-RELATED"/>
    <property type="match status" value="1"/>
</dbReference>
<dbReference type="EMBL" id="NCVQ01000002">
    <property type="protein sequence ID" value="PWZ43931.1"/>
    <property type="molecule type" value="Genomic_DNA"/>
</dbReference>
<dbReference type="InterPro" id="IPR036412">
    <property type="entry name" value="HAD-like_sf"/>
</dbReference>
<feature type="compositionally biased region" description="Low complexity" evidence="1">
    <location>
        <begin position="36"/>
        <end position="48"/>
    </location>
</feature>
<dbReference type="InterPro" id="IPR023214">
    <property type="entry name" value="HAD_sf"/>
</dbReference>
<comment type="caution">
    <text evidence="2">The sequence shown here is derived from an EMBL/GenBank/DDBJ whole genome shotgun (WGS) entry which is preliminary data.</text>
</comment>
<dbReference type="FunFam" id="3.40.50.1000:FF:000447">
    <property type="match status" value="1"/>
</dbReference>
<dbReference type="Gene3D" id="3.40.50.1000">
    <property type="entry name" value="HAD superfamily/HAD-like"/>
    <property type="match status" value="2"/>
</dbReference>
<accession>A0A3L6G691</accession>
<dbReference type="InterPro" id="IPR006357">
    <property type="entry name" value="HAD-SF_hydro_IIA"/>
</dbReference>
<name>A0A3L6G5Z8_MAIZE</name>
<protein>
    <submittedName>
        <fullName evidence="2">Phosphoglycolate phosphatase 1B, chloroplastic</fullName>
    </submittedName>
</protein>
<organism evidence="2">
    <name type="scientific">Zea mays</name>
    <name type="common">Maize</name>
    <dbReference type="NCBI Taxonomy" id="4577"/>
    <lineage>
        <taxon>Eukaryota</taxon>
        <taxon>Viridiplantae</taxon>
        <taxon>Streptophyta</taxon>
        <taxon>Embryophyta</taxon>
        <taxon>Tracheophyta</taxon>
        <taxon>Spermatophyta</taxon>
        <taxon>Magnoliopsida</taxon>
        <taxon>Liliopsida</taxon>
        <taxon>Poales</taxon>
        <taxon>Poaceae</taxon>
        <taxon>PACMAD clade</taxon>
        <taxon>Panicoideae</taxon>
        <taxon>Andropogonodae</taxon>
        <taxon>Andropogoneae</taxon>
        <taxon>Tripsacinae</taxon>
        <taxon>Zea</taxon>
    </lineage>
</organism>
<dbReference type="Proteomes" id="UP000251960">
    <property type="component" value="Chromosome 10"/>
</dbReference>
<evidence type="ECO:0000313" key="2">
    <source>
        <dbReference type="EMBL" id="PWZ43931.1"/>
    </source>
</evidence>
<accession>A0A3L6G5Z8</accession>
<evidence type="ECO:0000313" key="3">
    <source>
        <dbReference type="Proteomes" id="UP000251960"/>
    </source>
</evidence>
<dbReference type="NCBIfam" id="TIGR01460">
    <property type="entry name" value="HAD-SF-IIA"/>
    <property type="match status" value="1"/>
</dbReference>
<dbReference type="EMBL" id="NCVQ01000002">
    <property type="protein sequence ID" value="PWZ43930.1"/>
    <property type="molecule type" value="Genomic_DNA"/>
</dbReference>
<gene>
    <name evidence="2" type="ORF">Zm00014a_016691</name>
</gene>
<reference evidence="2 3" key="1">
    <citation type="journal article" date="2018" name="Nat. Genet.">
        <title>Extensive intraspecific gene order and gene structural variations between Mo17 and other maize genomes.</title>
        <authorList>
            <person name="Sun S."/>
            <person name="Zhou Y."/>
            <person name="Chen J."/>
            <person name="Shi J."/>
            <person name="Zhao H."/>
            <person name="Zhao H."/>
            <person name="Song W."/>
            <person name="Zhang M."/>
            <person name="Cui Y."/>
            <person name="Dong X."/>
            <person name="Liu H."/>
            <person name="Ma X."/>
            <person name="Jiao Y."/>
            <person name="Wang B."/>
            <person name="Wei X."/>
            <person name="Stein J.C."/>
            <person name="Glaubitz J.C."/>
            <person name="Lu F."/>
            <person name="Yu G."/>
            <person name="Liang C."/>
            <person name="Fengler K."/>
            <person name="Li B."/>
            <person name="Rafalski A."/>
            <person name="Schnable P.S."/>
            <person name="Ware D.H."/>
            <person name="Buckler E.S."/>
            <person name="Lai J."/>
        </authorList>
    </citation>
    <scope>NUCLEOTIDE SEQUENCE [LARGE SCALE GENOMIC DNA]</scope>
    <source>
        <strain evidence="3">cv. Missouri 17</strain>
        <tissue evidence="2">Seedling</tissue>
    </source>
</reference>
<sequence>MSAQTLTYYTPTKRHPIIKTRAAAAMLQVRASPAFLPSTSTSSPPSSLQAPFPLSGKSQRRGGLVAVPQASLVARRSVMAAAGAAAAAPAAAKLEDADALIDSVETFIFDCDGVIWKGDKLIDGVPETLDLLRSKGKRLVFVTNNSTKSRKQYGRKFETLGLSVDEEEIFASSFAAAAYLQSIDFPKDKKVYVIGEEGILKELELAGFQYLGGPVSNNATEISHSHGYQSAFANFDRAKSLKYGLTQLRFHRRAADRRRQEDRAQAWSLHGARRRCTYDLSPRSGGWGVGAVVVGFDRYFNYYKVQYGTLCIRENPGCIFIATNRDAVTHLTDAQEWAGGGAMVGALLGSTKREPLVVGKPSTFMMDYLAKKFGITTSQICMVGDRLDTDILFGQNGGCKTLLVLSGVTSLQTLQSPDNSIQPDFYTNQISDFLTLKAATV</sequence>
<evidence type="ECO:0000256" key="1">
    <source>
        <dbReference type="SAM" id="MobiDB-lite"/>
    </source>
</evidence>
<dbReference type="Pfam" id="PF13242">
    <property type="entry name" value="Hydrolase_like"/>
    <property type="match status" value="1"/>
</dbReference>
<dbReference type="SUPFAM" id="SSF56784">
    <property type="entry name" value="HAD-like"/>
    <property type="match status" value="1"/>
</dbReference>
<dbReference type="Pfam" id="PF13344">
    <property type="entry name" value="Hydrolase_6"/>
    <property type="match status" value="1"/>
</dbReference>
<dbReference type="PANTHER" id="PTHR19288:SF46">
    <property type="entry name" value="HALOACID DEHALOGENASE-LIKE HYDROLASE DOMAIN-CONTAINING PROTEIN 2"/>
    <property type="match status" value="1"/>
</dbReference>
<proteinExistence type="predicted"/>
<dbReference type="ExpressionAtlas" id="A0A3L6G5Z8">
    <property type="expression patterns" value="baseline and differential"/>
</dbReference>
<feature type="region of interest" description="Disordered" evidence="1">
    <location>
        <begin position="36"/>
        <end position="55"/>
    </location>
</feature>